<dbReference type="GO" id="GO:0022857">
    <property type="term" value="F:transmembrane transporter activity"/>
    <property type="evidence" value="ECO:0007669"/>
    <property type="project" value="InterPro"/>
</dbReference>
<feature type="transmembrane region" description="Helical" evidence="7">
    <location>
        <begin position="206"/>
        <end position="225"/>
    </location>
</feature>
<evidence type="ECO:0000256" key="2">
    <source>
        <dbReference type="ARBA" id="ARBA00022448"/>
    </source>
</evidence>
<dbReference type="Proteomes" id="UP000386281">
    <property type="component" value="Unassembled WGS sequence"/>
</dbReference>
<evidence type="ECO:0000313" key="9">
    <source>
        <dbReference type="EMBL" id="VEW14794.1"/>
    </source>
</evidence>
<feature type="transmembrane region" description="Helical" evidence="7">
    <location>
        <begin position="53"/>
        <end position="74"/>
    </location>
</feature>
<dbReference type="EMBL" id="CAACXN010000015">
    <property type="protein sequence ID" value="VEW14794.1"/>
    <property type="molecule type" value="Genomic_DNA"/>
</dbReference>
<evidence type="ECO:0000313" key="10">
    <source>
        <dbReference type="Proteomes" id="UP000386281"/>
    </source>
</evidence>
<protein>
    <submittedName>
        <fullName evidence="9">Antiseptic resistance protein</fullName>
    </submittedName>
</protein>
<feature type="transmembrane region" description="Helical" evidence="7">
    <location>
        <begin position="148"/>
        <end position="167"/>
    </location>
</feature>
<keyword evidence="6 7" id="KW-0472">Membrane</keyword>
<comment type="subcellular location">
    <subcellularLocation>
        <location evidence="1">Cell membrane</location>
        <topology evidence="1">Multi-pass membrane protein</topology>
    </subcellularLocation>
</comment>
<evidence type="ECO:0000256" key="5">
    <source>
        <dbReference type="ARBA" id="ARBA00022989"/>
    </source>
</evidence>
<feature type="transmembrane region" description="Helical" evidence="7">
    <location>
        <begin position="309"/>
        <end position="331"/>
    </location>
</feature>
<evidence type="ECO:0000259" key="8">
    <source>
        <dbReference type="PROSITE" id="PS50850"/>
    </source>
</evidence>
<evidence type="ECO:0000256" key="6">
    <source>
        <dbReference type="ARBA" id="ARBA00023136"/>
    </source>
</evidence>
<dbReference type="InterPro" id="IPR020846">
    <property type="entry name" value="MFS_dom"/>
</dbReference>
<proteinExistence type="predicted"/>
<dbReference type="PROSITE" id="PS50850">
    <property type="entry name" value="MFS"/>
    <property type="match status" value="1"/>
</dbReference>
<feature type="transmembrane region" description="Helical" evidence="7">
    <location>
        <begin position="86"/>
        <end position="105"/>
    </location>
</feature>
<dbReference type="AlphaFoldDB" id="A0A449DB78"/>
<evidence type="ECO:0000256" key="7">
    <source>
        <dbReference type="SAM" id="Phobius"/>
    </source>
</evidence>
<feature type="transmembrane region" description="Helical" evidence="7">
    <location>
        <begin position="18"/>
        <end position="41"/>
    </location>
</feature>
<dbReference type="PANTHER" id="PTHR42718:SF47">
    <property type="entry name" value="METHYL VIOLOGEN RESISTANCE PROTEIN SMVA"/>
    <property type="match status" value="1"/>
</dbReference>
<keyword evidence="2" id="KW-0813">Transport</keyword>
<feature type="transmembrane region" description="Helical" evidence="7">
    <location>
        <begin position="173"/>
        <end position="194"/>
    </location>
</feature>
<dbReference type="CDD" id="cd17321">
    <property type="entry name" value="MFS_MMR_MDR_like"/>
    <property type="match status" value="1"/>
</dbReference>
<dbReference type="Gene3D" id="1.20.1720.10">
    <property type="entry name" value="Multidrug resistance protein D"/>
    <property type="match status" value="1"/>
</dbReference>
<evidence type="ECO:0000256" key="1">
    <source>
        <dbReference type="ARBA" id="ARBA00004651"/>
    </source>
</evidence>
<dbReference type="Gene3D" id="1.20.1250.20">
    <property type="entry name" value="MFS general substrate transporter like domains"/>
    <property type="match status" value="1"/>
</dbReference>
<dbReference type="GO" id="GO:0005886">
    <property type="term" value="C:plasma membrane"/>
    <property type="evidence" value="ECO:0007669"/>
    <property type="project" value="UniProtKB-SubCell"/>
</dbReference>
<feature type="transmembrane region" description="Helical" evidence="7">
    <location>
        <begin position="273"/>
        <end position="294"/>
    </location>
</feature>
<dbReference type="Pfam" id="PF07690">
    <property type="entry name" value="MFS_1"/>
    <property type="match status" value="1"/>
</dbReference>
<accession>A0A449DB78</accession>
<dbReference type="SUPFAM" id="SSF103473">
    <property type="entry name" value="MFS general substrate transporter"/>
    <property type="match status" value="1"/>
</dbReference>
<evidence type="ECO:0000256" key="3">
    <source>
        <dbReference type="ARBA" id="ARBA00022475"/>
    </source>
</evidence>
<keyword evidence="4 7" id="KW-0812">Transmembrane</keyword>
<keyword evidence="5 7" id="KW-1133">Transmembrane helix</keyword>
<gene>
    <name evidence="9" type="primary">qacA_6</name>
    <name evidence="9" type="ORF">NCTC12391_02944</name>
</gene>
<sequence length="512" mass="52462">MSAEPTASPPARATGRSWVALGLLTMPVLLMSIDLTVLAVAVPHLSEDLSPSAAQLLWIVDVYGIFLAGLLILMGSLGDRIGRRRLLLIGSVLFGLASAIAAFSTSPEMLIAARALLGIGGATLMPSTLSLIRNIFADADQRRRAISVWAAAFAGGAGLGPIVGGAILEHFDWGAVFLINVPLMVVLVIAGPFLLPESKDPKPGRFDLASALLLIIAVLAFVYGLKHAAEYGWGWSAVAFLLAGLAGGVWFALRQRRLAAPLVDITLFKSLPFSVAVLANVAGVFALVTVLYFFPQYIQLVLDKTPLEAGVWALPIAGGAILGAILAPILARKIAVGWLIGLGLTIAAGGYTVLTGLGVEEAMALAFTGGALIGGGVGLADTLTNDVIIATAPPNRAAAAAGISETAYELGGALGIAILGSFGTSIYRAEVETASTGLPAEAVDAAKETLGAAHMVAEQLPDDASGGFLAMVDEAFTTAMTDTFVAGGIILAITAIAAAAVLRTRRARNDAP</sequence>
<evidence type="ECO:0000256" key="4">
    <source>
        <dbReference type="ARBA" id="ARBA00022692"/>
    </source>
</evidence>
<dbReference type="PANTHER" id="PTHR42718">
    <property type="entry name" value="MAJOR FACILITATOR SUPERFAMILY MULTIDRUG TRANSPORTER MFSC"/>
    <property type="match status" value="1"/>
</dbReference>
<feature type="transmembrane region" description="Helical" evidence="7">
    <location>
        <begin position="231"/>
        <end position="253"/>
    </location>
</feature>
<reference evidence="9 10" key="1">
    <citation type="submission" date="2019-02" db="EMBL/GenBank/DDBJ databases">
        <authorList>
            <consortium name="Pathogen Informatics"/>
        </authorList>
    </citation>
    <scope>NUCLEOTIDE SEQUENCE [LARGE SCALE GENOMIC DNA]</scope>
    <source>
        <strain evidence="9 10">3012STDY7078520</strain>
    </source>
</reference>
<keyword evidence="3" id="KW-1003">Cell membrane</keyword>
<organism evidence="9 10">
    <name type="scientific">Brevibacterium casei</name>
    <dbReference type="NCBI Taxonomy" id="33889"/>
    <lineage>
        <taxon>Bacteria</taxon>
        <taxon>Bacillati</taxon>
        <taxon>Actinomycetota</taxon>
        <taxon>Actinomycetes</taxon>
        <taxon>Micrococcales</taxon>
        <taxon>Brevibacteriaceae</taxon>
        <taxon>Brevibacterium</taxon>
    </lineage>
</organism>
<name>A0A449DB78_9MICO</name>
<feature type="domain" description="Major facilitator superfamily (MFS) profile" evidence="8">
    <location>
        <begin position="20"/>
        <end position="506"/>
    </location>
</feature>
<feature type="transmembrane region" description="Helical" evidence="7">
    <location>
        <begin position="484"/>
        <end position="502"/>
    </location>
</feature>
<feature type="transmembrane region" description="Helical" evidence="7">
    <location>
        <begin position="338"/>
        <end position="359"/>
    </location>
</feature>
<dbReference type="InterPro" id="IPR036259">
    <property type="entry name" value="MFS_trans_sf"/>
</dbReference>
<dbReference type="InterPro" id="IPR011701">
    <property type="entry name" value="MFS"/>
</dbReference>
<feature type="transmembrane region" description="Helical" evidence="7">
    <location>
        <begin position="111"/>
        <end position="136"/>
    </location>
</feature>